<protein>
    <submittedName>
        <fullName evidence="2">Aminodeoxychorismate lyase</fullName>
        <ecNumber evidence="2">4.1.3.38</ecNumber>
    </submittedName>
</protein>
<dbReference type="EC" id="4.1.3.38" evidence="2"/>
<gene>
    <name evidence="2" type="ORF">D3M95_07925</name>
</gene>
<proteinExistence type="inferred from homology"/>
<accession>A0A418Q603</accession>
<dbReference type="InterPro" id="IPR043131">
    <property type="entry name" value="BCAT-like_N"/>
</dbReference>
<comment type="caution">
    <text evidence="2">The sequence shown here is derived from an EMBL/GenBank/DDBJ whole genome shotgun (WGS) entry which is preliminary data.</text>
</comment>
<dbReference type="InterPro" id="IPR050571">
    <property type="entry name" value="Class-IV_PLP-Dep_Aminotrnsfr"/>
</dbReference>
<keyword evidence="3" id="KW-1185">Reference proteome</keyword>
<dbReference type="NCBIfam" id="NF005886">
    <property type="entry name" value="PRK07849.1-1"/>
    <property type="match status" value="1"/>
</dbReference>
<reference evidence="2 3" key="1">
    <citation type="submission" date="2018-09" db="EMBL/GenBank/DDBJ databases">
        <title>Optimization and identification of Corynebacterium falsenii FN1-14 from fish paste.</title>
        <authorList>
            <person name="Daroonpunt R."/>
            <person name="Tanasupawat S."/>
        </authorList>
    </citation>
    <scope>NUCLEOTIDE SEQUENCE [LARGE SCALE GENOMIC DNA]</scope>
    <source>
        <strain evidence="2 3">FN1-14</strain>
    </source>
</reference>
<dbReference type="Gene3D" id="3.30.470.10">
    <property type="match status" value="1"/>
</dbReference>
<dbReference type="InterPro" id="IPR036038">
    <property type="entry name" value="Aminotransferase-like"/>
</dbReference>
<name>A0A418Q603_9CORY</name>
<dbReference type="RefSeq" id="WP_025402113.1">
    <property type="nucleotide sequence ID" value="NZ_CBCRUA010000010.1"/>
</dbReference>
<dbReference type="PANTHER" id="PTHR42743">
    <property type="entry name" value="AMINO-ACID AMINOTRANSFERASE"/>
    <property type="match status" value="1"/>
</dbReference>
<dbReference type="PANTHER" id="PTHR42743:SF11">
    <property type="entry name" value="AMINODEOXYCHORISMATE LYASE"/>
    <property type="match status" value="1"/>
</dbReference>
<dbReference type="GO" id="GO:0046394">
    <property type="term" value="P:carboxylic acid biosynthetic process"/>
    <property type="evidence" value="ECO:0007669"/>
    <property type="project" value="UniProtKB-ARBA"/>
</dbReference>
<dbReference type="AlphaFoldDB" id="A0A418Q603"/>
<comment type="similarity">
    <text evidence="1">Belongs to the class-IV pyridoxal-phosphate-dependent aminotransferase family.</text>
</comment>
<evidence type="ECO:0000313" key="3">
    <source>
        <dbReference type="Proteomes" id="UP000285278"/>
    </source>
</evidence>
<keyword evidence="2" id="KW-0456">Lyase</keyword>
<dbReference type="OrthoDB" id="3199344at2"/>
<dbReference type="Pfam" id="PF01063">
    <property type="entry name" value="Aminotran_4"/>
    <property type="match status" value="1"/>
</dbReference>
<evidence type="ECO:0000256" key="1">
    <source>
        <dbReference type="ARBA" id="ARBA00009320"/>
    </source>
</evidence>
<dbReference type="GO" id="GO:0005829">
    <property type="term" value="C:cytosol"/>
    <property type="evidence" value="ECO:0007669"/>
    <property type="project" value="TreeGrafter"/>
</dbReference>
<evidence type="ECO:0000313" key="2">
    <source>
        <dbReference type="EMBL" id="RIX34248.1"/>
    </source>
</evidence>
<dbReference type="InterPro" id="IPR001544">
    <property type="entry name" value="Aminotrans_IV"/>
</dbReference>
<dbReference type="Gene3D" id="3.20.10.10">
    <property type="entry name" value="D-amino Acid Aminotransferase, subunit A, domain 2"/>
    <property type="match status" value="1"/>
</dbReference>
<dbReference type="EMBL" id="QXJK01000008">
    <property type="protein sequence ID" value="RIX34248.1"/>
    <property type="molecule type" value="Genomic_DNA"/>
</dbReference>
<dbReference type="GO" id="GO:0008696">
    <property type="term" value="F:4-amino-4-deoxychorismate lyase activity"/>
    <property type="evidence" value="ECO:0007669"/>
    <property type="project" value="UniProtKB-EC"/>
</dbReference>
<organism evidence="2 3">
    <name type="scientific">Corynebacterium falsenii</name>
    <dbReference type="NCBI Taxonomy" id="108486"/>
    <lineage>
        <taxon>Bacteria</taxon>
        <taxon>Bacillati</taxon>
        <taxon>Actinomycetota</taxon>
        <taxon>Actinomycetes</taxon>
        <taxon>Mycobacteriales</taxon>
        <taxon>Corynebacteriaceae</taxon>
        <taxon>Corynebacterium</taxon>
    </lineage>
</organism>
<dbReference type="NCBIfam" id="NF005887">
    <property type="entry name" value="PRK07849.1-2"/>
    <property type="match status" value="1"/>
</dbReference>
<dbReference type="SUPFAM" id="SSF56752">
    <property type="entry name" value="D-aminoacid aminotransferase-like PLP-dependent enzymes"/>
    <property type="match status" value="1"/>
</dbReference>
<dbReference type="Proteomes" id="UP000285278">
    <property type="component" value="Unassembled WGS sequence"/>
</dbReference>
<sequence>MSSDSNNSNEISGAARTVVIDVLGNDDPTVMDPTVPMIYADDLAAVRGDGVFETFMLRGGIVRNVERHATRFGRSATMLDLPQPDLDRWKAATDLAVQEYAGLVERAGGDPDHAEAALRWVYSRGRESIGRPTGWVTVAPVSADIEDARRDGVAVMTAERGFKIDLSQRSPWALIGAKTLSYAANMAALRAAKRQGYQDVIFVSEEGLVLEGPTSTVVAVKGKTLLTPPTHVGILAGTSQAALFTLAEQRGWATEQKEMRVEDLLDADGVWLLSSVRVQARVTSIDGHAMERPECADEIEAMAREAVTG</sequence>
<dbReference type="InterPro" id="IPR043132">
    <property type="entry name" value="BCAT-like_C"/>
</dbReference>
<dbReference type="STRING" id="1451189.CFAL_02265"/>